<evidence type="ECO:0000313" key="1">
    <source>
        <dbReference type="EMBL" id="TCS93804.1"/>
    </source>
</evidence>
<name>A0A4R3L6H9_9BACL</name>
<reference evidence="1 2" key="1">
    <citation type="submission" date="2019-03" db="EMBL/GenBank/DDBJ databases">
        <title>Genomic Encyclopedia of Type Strains, Phase IV (KMG-IV): sequencing the most valuable type-strain genomes for metagenomic binning, comparative biology and taxonomic classification.</title>
        <authorList>
            <person name="Goeker M."/>
        </authorList>
    </citation>
    <scope>NUCLEOTIDE SEQUENCE [LARGE SCALE GENOMIC DNA]</scope>
    <source>
        <strain evidence="1 2">DSM 45707</strain>
    </source>
</reference>
<keyword evidence="2" id="KW-1185">Reference proteome</keyword>
<dbReference type="InterPro" id="IPR025681">
    <property type="entry name" value="COOH-NH2_lig"/>
</dbReference>
<dbReference type="GO" id="GO:0016874">
    <property type="term" value="F:ligase activity"/>
    <property type="evidence" value="ECO:0007669"/>
    <property type="project" value="UniProtKB-KW"/>
</dbReference>
<dbReference type="EMBL" id="SMAG01000005">
    <property type="protein sequence ID" value="TCS93804.1"/>
    <property type="molecule type" value="Genomic_DNA"/>
</dbReference>
<dbReference type="RefSeq" id="WP_131925036.1">
    <property type="nucleotide sequence ID" value="NZ_SMAG01000005.1"/>
</dbReference>
<proteinExistence type="predicted"/>
<protein>
    <submittedName>
        <fullName evidence="1">PhiEco32-like amidoligase-type 2 protein</fullName>
    </submittedName>
</protein>
<keyword evidence="1" id="KW-0436">Ligase</keyword>
<sequence length="463" mass="53022">MGAITLPYIELQTEESIRDRIITDDFELASSIRLELLSDGDFADHALVLNDESQVTQVKDRRIRMELLQLHGIPISFTGAVLREYILCVFQTKVIVMYRSKGSKAWLAANKKVKKRFYRIPQAESSKEVRRVQDLAIRACYATGLDYGIVKCGVGTGRKVAIMNILPSMKINREIAEAFIKELDLYQKQIMEAKGSLDKIVLGADPEFIMKSPKGKLLVASKYFPVRGKVGCDAIWLGEDRTQKPIVELRPNPTSDPRLLAVRIYQGLMQASKRMAATPSVWLAGAMPYPGFPIGGHIHFSGVKVNFKLLRALDNYLSFLLVAVEDPKRGAERRPRYGFLGDFRYQPHGGFEYRTPPSWLVSPTLTKGVLVLAKLIAANYPFLKRLPLSELNVQKAYYSGDKLTVTYWITTLWEELKSLDDYQLYKNYLDQLYRYLTSGISWNETRDLRRVWRIYPYQKRKRA</sequence>
<dbReference type="AlphaFoldDB" id="A0A4R3L6H9"/>
<dbReference type="Pfam" id="PF14395">
    <property type="entry name" value="COOH-NH2_lig"/>
    <property type="match status" value="1"/>
</dbReference>
<accession>A0A4R3L6H9</accession>
<organism evidence="1 2">
    <name type="scientific">Hazenella coriacea</name>
    <dbReference type="NCBI Taxonomy" id="1179467"/>
    <lineage>
        <taxon>Bacteria</taxon>
        <taxon>Bacillati</taxon>
        <taxon>Bacillota</taxon>
        <taxon>Bacilli</taxon>
        <taxon>Bacillales</taxon>
        <taxon>Thermoactinomycetaceae</taxon>
        <taxon>Hazenella</taxon>
    </lineage>
</organism>
<evidence type="ECO:0000313" key="2">
    <source>
        <dbReference type="Proteomes" id="UP000294937"/>
    </source>
</evidence>
<comment type="caution">
    <text evidence="1">The sequence shown here is derived from an EMBL/GenBank/DDBJ whole genome shotgun (WGS) entry which is preliminary data.</text>
</comment>
<dbReference type="OrthoDB" id="2078085at2"/>
<dbReference type="Proteomes" id="UP000294937">
    <property type="component" value="Unassembled WGS sequence"/>
</dbReference>
<gene>
    <name evidence="1" type="ORF">EDD58_10511</name>
</gene>